<dbReference type="Proteomes" id="UP001056255">
    <property type="component" value="Chromosome I"/>
</dbReference>
<dbReference type="PANTHER" id="PTHR36180:SF2">
    <property type="entry name" value="BRO FAMILY PROTEIN"/>
    <property type="match status" value="1"/>
</dbReference>
<dbReference type="EMBL" id="CP082275">
    <property type="protein sequence ID" value="USH01080.1"/>
    <property type="molecule type" value="Genomic_DNA"/>
</dbReference>
<gene>
    <name evidence="2" type="ORF">K6Q96_09010</name>
</gene>
<evidence type="ECO:0000313" key="3">
    <source>
        <dbReference type="Proteomes" id="UP001056255"/>
    </source>
</evidence>
<dbReference type="PROSITE" id="PS51750">
    <property type="entry name" value="BRO_N"/>
    <property type="match status" value="1"/>
</dbReference>
<organism evidence="2 3">
    <name type="scientific">Grimontia kaedaensis</name>
    <dbReference type="NCBI Taxonomy" id="2872157"/>
    <lineage>
        <taxon>Bacteria</taxon>
        <taxon>Pseudomonadati</taxon>
        <taxon>Pseudomonadota</taxon>
        <taxon>Gammaproteobacteria</taxon>
        <taxon>Vibrionales</taxon>
        <taxon>Vibrionaceae</taxon>
        <taxon>Grimontia</taxon>
    </lineage>
</organism>
<evidence type="ECO:0000313" key="2">
    <source>
        <dbReference type="EMBL" id="USH01080.1"/>
    </source>
</evidence>
<dbReference type="SMART" id="SM01040">
    <property type="entry name" value="Bro-N"/>
    <property type="match status" value="1"/>
</dbReference>
<name>A0ABY4WT86_9GAMM</name>
<dbReference type="InterPro" id="IPR005039">
    <property type="entry name" value="Ant_C"/>
</dbReference>
<protein>
    <submittedName>
        <fullName evidence="2">Phage antirepressor KilAC domain-containing protein</fullName>
    </submittedName>
</protein>
<accession>A0ABY4WT86</accession>
<reference evidence="2" key="1">
    <citation type="submission" date="2021-08" db="EMBL/GenBank/DDBJ databases">
        <authorList>
            <person name="Sakaguchi M."/>
            <person name="Kikuchi T."/>
            <person name="Urbanczyk H."/>
        </authorList>
    </citation>
    <scope>NUCLEOTIDE SEQUENCE</scope>
    <source>
        <strain evidence="2">020920N</strain>
    </source>
</reference>
<proteinExistence type="predicted"/>
<evidence type="ECO:0000259" key="1">
    <source>
        <dbReference type="PROSITE" id="PS51750"/>
    </source>
</evidence>
<dbReference type="PANTHER" id="PTHR36180">
    <property type="entry name" value="DNA-BINDING PROTEIN-RELATED-RELATED"/>
    <property type="match status" value="1"/>
</dbReference>
<dbReference type="Pfam" id="PF03374">
    <property type="entry name" value="ANT"/>
    <property type="match status" value="1"/>
</dbReference>
<dbReference type="Pfam" id="PF02498">
    <property type="entry name" value="Bro-N"/>
    <property type="match status" value="1"/>
</dbReference>
<feature type="domain" description="Bro-N" evidence="1">
    <location>
        <begin position="1"/>
        <end position="102"/>
    </location>
</feature>
<dbReference type="RefSeq" id="WP_251875130.1">
    <property type="nucleotide sequence ID" value="NZ_CP082275.1"/>
</dbReference>
<dbReference type="InterPro" id="IPR003497">
    <property type="entry name" value="BRO_N_domain"/>
</dbReference>
<keyword evidence="3" id="KW-1185">Reference proteome</keyword>
<sequence>MNIIPFQFQQANIRVIEQNGEPWFIAKDVAELLGYSNTSKAVSTHCKSTNTCPTEMGGQVRHVQIIPERDVYRLIMRSKLPEAEKFEDWVVSDVLPSIRKTGSYSIADLSRMDILKLAIQAEEEKLKLQAQVAEDRPKVEAYHLIADSQGSLCITDAAKNLQLQPKALFAWLAANRWIYKRPDGKSWIGYQDKLQRGLLEHKVTTVNQRTVEQVRVTSKGLVVLAERLAPGSLRMIGDSGAH</sequence>